<name>A0A2I9DLT1_9DEIO</name>
<dbReference type="Pfam" id="PF19853">
    <property type="entry name" value="DUF6328"/>
    <property type="match status" value="1"/>
</dbReference>
<dbReference type="AlphaFoldDB" id="A0A2I9DLT1"/>
<sequence length="170" mass="18181">MTDPHETDRLSDPLDEPRILLQGAQVLTSFLIILPFNTEFSGVLASERWVYAATFLCSLTSLLLSAPALHHSLRRPVSHPRQFKETVTRLVQAGAVFMCWRPGWWRATSCPARSAGSPREESPCCWGCGGPFPCGTSTGSTGGAGARAGRGNPVVLSEREASPAPSPCSG</sequence>
<organism evidence="2 3">
    <name type="scientific">Deinococcus aerius</name>
    <dbReference type="NCBI Taxonomy" id="200253"/>
    <lineage>
        <taxon>Bacteria</taxon>
        <taxon>Thermotogati</taxon>
        <taxon>Deinococcota</taxon>
        <taxon>Deinococci</taxon>
        <taxon>Deinococcales</taxon>
        <taxon>Deinococcaceae</taxon>
        <taxon>Deinococcus</taxon>
    </lineage>
</organism>
<comment type="caution">
    <text evidence="2">The sequence shown here is derived from an EMBL/GenBank/DDBJ whole genome shotgun (WGS) entry which is preliminary data.</text>
</comment>
<evidence type="ECO:0000256" key="1">
    <source>
        <dbReference type="SAM" id="MobiDB-lite"/>
    </source>
</evidence>
<accession>A0A2I9DLT1</accession>
<feature type="region of interest" description="Disordered" evidence="1">
    <location>
        <begin position="139"/>
        <end position="170"/>
    </location>
</feature>
<dbReference type="Proteomes" id="UP000236569">
    <property type="component" value="Unassembled WGS sequence"/>
</dbReference>
<evidence type="ECO:0000313" key="3">
    <source>
        <dbReference type="Proteomes" id="UP000236569"/>
    </source>
</evidence>
<gene>
    <name evidence="2" type="ORF">DAERI_060201</name>
</gene>
<protein>
    <submittedName>
        <fullName evidence="2">Uncharacterized protein</fullName>
    </submittedName>
</protein>
<evidence type="ECO:0000313" key="2">
    <source>
        <dbReference type="EMBL" id="GBF05941.1"/>
    </source>
</evidence>
<proteinExistence type="predicted"/>
<dbReference type="InterPro" id="IPR046291">
    <property type="entry name" value="DUF6328"/>
</dbReference>
<dbReference type="EMBL" id="BFAG01000006">
    <property type="protein sequence ID" value="GBF05941.1"/>
    <property type="molecule type" value="Genomic_DNA"/>
</dbReference>
<reference evidence="3" key="1">
    <citation type="submission" date="2018-01" db="EMBL/GenBank/DDBJ databases">
        <title>Draft Genome Sequence of the Radioresistant Bacterium Deinococcus aerius TR0125, Isolated from the Higher Atmosphere above Japan.</title>
        <authorList>
            <person name="Satoh K."/>
            <person name="Arai H."/>
            <person name="Sanzen T."/>
            <person name="Kawaguchi Y."/>
            <person name="Hayashi H."/>
            <person name="Yokobori S."/>
            <person name="Yamagishi A."/>
            <person name="Oono Y."/>
            <person name="Narumi I."/>
        </authorList>
    </citation>
    <scope>NUCLEOTIDE SEQUENCE [LARGE SCALE GENOMIC DNA]</scope>
    <source>
        <strain evidence="3">TR0125</strain>
    </source>
</reference>
<keyword evidence="3" id="KW-1185">Reference proteome</keyword>